<gene>
    <name evidence="3" type="ORF">SAMN05720469_11436</name>
</gene>
<evidence type="ECO:0000313" key="4">
    <source>
        <dbReference type="Proteomes" id="UP000184275"/>
    </source>
</evidence>
<dbReference type="GO" id="GO:0005975">
    <property type="term" value="P:carbohydrate metabolic process"/>
    <property type="evidence" value="ECO:0007669"/>
    <property type="project" value="InterPro"/>
</dbReference>
<dbReference type="InterPro" id="IPR036966">
    <property type="entry name" value="CBM3_sf"/>
</dbReference>
<sequence length="1201" mass="134120">MKKILTSYVLFFAMNAFALKSWNAAVTEILPSFSGIRDSSYVSSISSPGPKAGENLIADYDEDSYLLIDHCADIVDDSGINFKKGAFSVKSLSEKLTKKVDHDGVDRWHWMLFYEMEYTVTCGNNITYNGIFKWRVQLWSCQVGCDDNVDTKTYSLDVGSYDYSTNTFEPHRERAKKDGKNVVPIMNLLAAWNGREVAYPKYQGGVNKLAVPVLLVPGFQADYKNTWGVEIPNSDKNSTEFQNGMVTAYLNGGLPDILARYQGLTISRDEINSNGIYFFNAPVDKNGKQPSPEWVNGSASSSISFALYEKLQEKLTLHFGEAWKTDEHLKIDIVAHSQGGLVVREMLRGLNEHPENYPTGTANAANHIRKLVSVNTPHLGTPIADSREDLSAMPEYSSIATLLDDIENQHELEKNAEKMPAINRDKVLFEADLDVPWERLIKEGAGAAWNREWWKNVLIGFLGSWETASVITMAGAFLGYETDVSIKMRGNYLGDYETRARKKTPLMPADNDDKKFQIGALKNLRDIAFEMHQQGSHLGERSDFIKRLNFYPLLPNGKPLPLQPMYSYDMRGLKNYYLGQIQEGASAFCTGDEEVKDFCVDAVQILNEYLKHTENVEAENVAGIYELANFINTLSEQWLSKTDLLVPVESQKFGYEESVSIPEFHKPRTYGIYLSQTPDVSPVNLVLHGNAIGEFKQDVDALGVSIQSVNIPGASRMGLDLLCALDSFLCPEDMDEGYFLKIPTLVKNGVVVTPVEKAKPVSVQELAVSGDFSLKPLYLTPTFQGIGFSIDGGESLVAAFDENLGTYVWYRNASGIEHLEILTNNRTRWQVGLKRNGNLLEVFANSYDGKEKKWQIPVSLPENVDVQIYGDAGASAVAAILGGSGTAADVATQERPQVTTPRIGSEKDVVVLHYEAGLAEKNTSRPRFVVAKGGESAVEGFKIAYYFTADPAREPVAEIDYPKYPIHVEHLGGDQWRFILDLSSETILPQSIHPDNNGYQIRLHYRDWSPWNHRHDYSADRNVGYPKLNDKIVVYDLEGNILWGVPPALAENLTVDEKKSVSLDYTDAGSFEPNLWRPEFKLKNTGSISLQNFKIRAYIQSPDGKNFSQPTEDWFTPESSPKLSRLAGNVWQLEIAFDSHILYPGQSVSSGNIGVHLTDWSAFGKELLGLVVVDSNGEILWGTPWDGSGVIKYLELADVRW</sequence>
<evidence type="ECO:0000313" key="3">
    <source>
        <dbReference type="EMBL" id="SHK69487.1"/>
    </source>
</evidence>
<protein>
    <submittedName>
        <fullName evidence="3">Putative serine esterase</fullName>
    </submittedName>
</protein>
<dbReference type="Pfam" id="PF24096">
    <property type="entry name" value="DUF7379"/>
    <property type="match status" value="1"/>
</dbReference>
<dbReference type="AlphaFoldDB" id="A0A1M6UJX8"/>
<dbReference type="GO" id="GO:0030248">
    <property type="term" value="F:cellulose binding"/>
    <property type="evidence" value="ECO:0007669"/>
    <property type="project" value="InterPro"/>
</dbReference>
<dbReference type="SUPFAM" id="SSF53474">
    <property type="entry name" value="alpha/beta-Hydrolases"/>
    <property type="match status" value="1"/>
</dbReference>
<dbReference type="RefSeq" id="WP_073304273.1">
    <property type="nucleotide sequence ID" value="NZ_FRAW01000014.1"/>
</dbReference>
<accession>A0A1M6UJX8</accession>
<keyword evidence="4" id="KW-1185">Reference proteome</keyword>
<feature type="chain" id="PRO_5012093467" evidence="1">
    <location>
        <begin position="19"/>
        <end position="1201"/>
    </location>
</feature>
<dbReference type="InterPro" id="IPR029058">
    <property type="entry name" value="AB_hydrolase_fold"/>
</dbReference>
<reference evidence="4" key="1">
    <citation type="submission" date="2016-11" db="EMBL/GenBank/DDBJ databases">
        <authorList>
            <person name="Varghese N."/>
            <person name="Submissions S."/>
        </authorList>
    </citation>
    <scope>NUCLEOTIDE SEQUENCE [LARGE SCALE GENOMIC DNA]</scope>
    <source>
        <strain evidence="4">UWOS</strain>
    </source>
</reference>
<feature type="domain" description="DUF7379" evidence="2">
    <location>
        <begin position="324"/>
        <end position="389"/>
    </location>
</feature>
<feature type="signal peptide" evidence="1">
    <location>
        <begin position="1"/>
        <end position="18"/>
    </location>
</feature>
<keyword evidence="1" id="KW-0732">Signal</keyword>
<dbReference type="Proteomes" id="UP000184275">
    <property type="component" value="Unassembled WGS sequence"/>
</dbReference>
<organism evidence="3 4">
    <name type="scientific">Fibrobacter intestinalis</name>
    <dbReference type="NCBI Taxonomy" id="28122"/>
    <lineage>
        <taxon>Bacteria</taxon>
        <taxon>Pseudomonadati</taxon>
        <taxon>Fibrobacterota</taxon>
        <taxon>Fibrobacteria</taxon>
        <taxon>Fibrobacterales</taxon>
        <taxon>Fibrobacteraceae</taxon>
        <taxon>Fibrobacter</taxon>
    </lineage>
</organism>
<dbReference type="InterPro" id="IPR008965">
    <property type="entry name" value="CBM2/CBM3_carb-bd_dom_sf"/>
</dbReference>
<evidence type="ECO:0000256" key="1">
    <source>
        <dbReference type="SAM" id="SignalP"/>
    </source>
</evidence>
<dbReference type="Gene3D" id="3.40.50.1820">
    <property type="entry name" value="alpha/beta hydrolase"/>
    <property type="match status" value="1"/>
</dbReference>
<dbReference type="InterPro" id="IPR055803">
    <property type="entry name" value="DUF7379"/>
</dbReference>
<dbReference type="SUPFAM" id="SSF49384">
    <property type="entry name" value="Carbohydrate-binding domain"/>
    <property type="match status" value="1"/>
</dbReference>
<name>A0A1M6UJX8_9BACT</name>
<dbReference type="EMBL" id="FRAW01000014">
    <property type="protein sequence ID" value="SHK69487.1"/>
    <property type="molecule type" value="Genomic_DNA"/>
</dbReference>
<dbReference type="Gene3D" id="2.60.40.710">
    <property type="entry name" value="Endoglucanase-like"/>
    <property type="match status" value="1"/>
</dbReference>
<evidence type="ECO:0000259" key="2">
    <source>
        <dbReference type="Pfam" id="PF24096"/>
    </source>
</evidence>
<proteinExistence type="predicted"/>